<sequence>MSFSIIHFNGFRKGTTKKRTTKQVKKQWSNMKQRAKKVNSQNKFPATGGGPKPPSPSPIDEAMMSLLAGKPSLEGIDGGFETSRQIISDSEIVASSTGITSEPGTSASVHVPVNSPKLQRKRKHLHVNDIHTDVLLIEKEKIKLEMEYIQLKMKKVTSEMELLEMKKNSLSTHCFSLSQLTEL</sequence>
<proteinExistence type="predicted"/>
<dbReference type="OrthoDB" id="6159401at2759"/>
<keyword evidence="2" id="KW-1185">Reference proteome</keyword>
<organism evidence="2 3">
    <name type="scientific">Crassostrea virginica</name>
    <name type="common">Eastern oyster</name>
    <dbReference type="NCBI Taxonomy" id="6565"/>
    <lineage>
        <taxon>Eukaryota</taxon>
        <taxon>Metazoa</taxon>
        <taxon>Spiralia</taxon>
        <taxon>Lophotrochozoa</taxon>
        <taxon>Mollusca</taxon>
        <taxon>Bivalvia</taxon>
        <taxon>Autobranchia</taxon>
        <taxon>Pteriomorphia</taxon>
        <taxon>Ostreida</taxon>
        <taxon>Ostreoidea</taxon>
        <taxon>Ostreidae</taxon>
        <taxon>Crassostrea</taxon>
    </lineage>
</organism>
<dbReference type="KEGG" id="cvn:111113149"/>
<evidence type="ECO:0000256" key="1">
    <source>
        <dbReference type="SAM" id="MobiDB-lite"/>
    </source>
</evidence>
<accession>A0A8B8BU80</accession>
<evidence type="ECO:0000313" key="3">
    <source>
        <dbReference type="RefSeq" id="XP_022306865.1"/>
    </source>
</evidence>
<dbReference type="Proteomes" id="UP000694844">
    <property type="component" value="Chromosome 9"/>
</dbReference>
<name>A0A8B8BU80_CRAVI</name>
<dbReference type="GeneID" id="111113149"/>
<feature type="compositionally biased region" description="Basic residues" evidence="1">
    <location>
        <begin position="16"/>
        <end position="25"/>
    </location>
</feature>
<feature type="region of interest" description="Disordered" evidence="1">
    <location>
        <begin position="16"/>
        <end position="61"/>
    </location>
</feature>
<gene>
    <name evidence="3" type="primary">LOC111113149</name>
</gene>
<dbReference type="AlphaFoldDB" id="A0A8B8BU80"/>
<dbReference type="RefSeq" id="XP_022306865.1">
    <property type="nucleotide sequence ID" value="XM_022451157.1"/>
</dbReference>
<evidence type="ECO:0000313" key="2">
    <source>
        <dbReference type="Proteomes" id="UP000694844"/>
    </source>
</evidence>
<protein>
    <submittedName>
        <fullName evidence="3">Uncharacterized protein LOC111113149</fullName>
    </submittedName>
</protein>
<feature type="compositionally biased region" description="Polar residues" evidence="1">
    <location>
        <begin position="28"/>
        <end position="44"/>
    </location>
</feature>
<reference evidence="3" key="1">
    <citation type="submission" date="2025-08" db="UniProtKB">
        <authorList>
            <consortium name="RefSeq"/>
        </authorList>
    </citation>
    <scope>IDENTIFICATION</scope>
    <source>
        <tissue evidence="3">Whole sample</tissue>
    </source>
</reference>